<protein>
    <submittedName>
        <fullName evidence="3">GNAT family N-acetyltransferase</fullName>
    </submittedName>
</protein>
<feature type="domain" description="YoaP-like" evidence="2">
    <location>
        <begin position="204"/>
        <end position="245"/>
    </location>
</feature>
<sequence length="252" mass="28602">MEIITITADNIDSEHICCAVSDKKDSTGANAKKSWMKDRFQDGLVFRRLDARGKVFIEYIPAEKAWYPILADGYMHIDCFWVSGQFKGQGYANQLLSQCIEDARSQGMHGLTVLSSSKKKPYLSDPDYLKYKGFLTADTAHPFFELLYLPFTDNAPLPRFKDCARKGTIEETGMVLYYTAQCPYTSQYVPLIAKAARARGHELTLHPITTTEQAQNAPAPYTTYSFFNNGRLVTHEIFSEKKFEKFLDSLPV</sequence>
<evidence type="ECO:0000313" key="3">
    <source>
        <dbReference type="EMBL" id="RGE58877.1"/>
    </source>
</evidence>
<dbReference type="EMBL" id="QVLV01000010">
    <property type="protein sequence ID" value="RGE58877.1"/>
    <property type="molecule type" value="Genomic_DNA"/>
</dbReference>
<evidence type="ECO:0000313" key="4">
    <source>
        <dbReference type="Proteomes" id="UP000260812"/>
    </source>
</evidence>
<dbReference type="Pfam" id="PF00583">
    <property type="entry name" value="Acetyltransf_1"/>
    <property type="match status" value="1"/>
</dbReference>
<dbReference type="InterPro" id="IPR016181">
    <property type="entry name" value="Acyl_CoA_acyltransferase"/>
</dbReference>
<comment type="caution">
    <text evidence="3">The sequence shown here is derived from an EMBL/GenBank/DDBJ whole genome shotgun (WGS) entry which is preliminary data.</text>
</comment>
<dbReference type="AlphaFoldDB" id="A0A3E3I2K4"/>
<accession>A0A3E3I2K4</accession>
<keyword evidence="4" id="KW-1185">Reference proteome</keyword>
<feature type="domain" description="N-acetyltransferase" evidence="1">
    <location>
        <begin position="54"/>
        <end position="111"/>
    </location>
</feature>
<evidence type="ECO:0000259" key="2">
    <source>
        <dbReference type="Pfam" id="PF14268"/>
    </source>
</evidence>
<dbReference type="InterPro" id="IPR036249">
    <property type="entry name" value="Thioredoxin-like_sf"/>
</dbReference>
<reference evidence="3 4" key="1">
    <citation type="submission" date="2018-08" db="EMBL/GenBank/DDBJ databases">
        <title>A genome reference for cultivated species of the human gut microbiota.</title>
        <authorList>
            <person name="Zou Y."/>
            <person name="Xue W."/>
            <person name="Luo G."/>
        </authorList>
    </citation>
    <scope>NUCLEOTIDE SEQUENCE [LARGE SCALE GENOMIC DNA]</scope>
    <source>
        <strain evidence="3 4">TF05-5AC</strain>
    </source>
</reference>
<gene>
    <name evidence="3" type="ORF">DXC51_15870</name>
</gene>
<dbReference type="RefSeq" id="WP_021633761.1">
    <property type="nucleotide sequence ID" value="NZ_CANNOQ010000193.1"/>
</dbReference>
<dbReference type="Proteomes" id="UP000260812">
    <property type="component" value="Unassembled WGS sequence"/>
</dbReference>
<proteinExistence type="predicted"/>
<dbReference type="InterPro" id="IPR000182">
    <property type="entry name" value="GNAT_dom"/>
</dbReference>
<dbReference type="GeneID" id="97988304"/>
<organism evidence="3 4">
    <name type="scientific">Eisenbergiella massiliensis</name>
    <dbReference type="NCBI Taxonomy" id="1720294"/>
    <lineage>
        <taxon>Bacteria</taxon>
        <taxon>Bacillati</taxon>
        <taxon>Bacillota</taxon>
        <taxon>Clostridia</taxon>
        <taxon>Lachnospirales</taxon>
        <taxon>Lachnospiraceae</taxon>
        <taxon>Eisenbergiella</taxon>
    </lineage>
</organism>
<dbReference type="Pfam" id="PF14268">
    <property type="entry name" value="YoaP"/>
    <property type="match status" value="1"/>
</dbReference>
<keyword evidence="3" id="KW-0808">Transferase</keyword>
<dbReference type="SUPFAM" id="SSF55729">
    <property type="entry name" value="Acyl-CoA N-acyltransferases (Nat)"/>
    <property type="match status" value="1"/>
</dbReference>
<dbReference type="CDD" id="cd04301">
    <property type="entry name" value="NAT_SF"/>
    <property type="match status" value="1"/>
</dbReference>
<dbReference type="Gene3D" id="3.40.630.30">
    <property type="match status" value="1"/>
</dbReference>
<evidence type="ECO:0000259" key="1">
    <source>
        <dbReference type="Pfam" id="PF00583"/>
    </source>
</evidence>
<dbReference type="InterPro" id="IPR025685">
    <property type="entry name" value="YoaP-like_dom"/>
</dbReference>
<dbReference type="GO" id="GO:0016747">
    <property type="term" value="F:acyltransferase activity, transferring groups other than amino-acyl groups"/>
    <property type="evidence" value="ECO:0007669"/>
    <property type="project" value="InterPro"/>
</dbReference>
<dbReference type="SUPFAM" id="SSF52833">
    <property type="entry name" value="Thioredoxin-like"/>
    <property type="match status" value="1"/>
</dbReference>
<name>A0A3E3I2K4_9FIRM</name>